<comment type="caution">
    <text evidence="2">The sequence shown here is derived from an EMBL/GenBank/DDBJ whole genome shotgun (WGS) entry which is preliminary data.</text>
</comment>
<evidence type="ECO:0000313" key="2">
    <source>
        <dbReference type="EMBL" id="NIZ41395.1"/>
    </source>
</evidence>
<proteinExistence type="predicted"/>
<organism evidence="2 3">
    <name type="scientific">Entomospira entomophila</name>
    <dbReference type="NCBI Taxonomy" id="2719988"/>
    <lineage>
        <taxon>Bacteria</taxon>
        <taxon>Pseudomonadati</taxon>
        <taxon>Spirochaetota</taxon>
        <taxon>Spirochaetia</taxon>
        <taxon>Spirochaetales</taxon>
        <taxon>Spirochaetaceae</taxon>
        <taxon>Entomospira</taxon>
    </lineage>
</organism>
<accession>A0A968GBM2</accession>
<dbReference type="Proteomes" id="UP000711995">
    <property type="component" value="Unassembled WGS sequence"/>
</dbReference>
<keyword evidence="1" id="KW-1133">Transmembrane helix</keyword>
<keyword evidence="1" id="KW-0472">Membrane</keyword>
<sequence>MFRHNRRNQNRTPMHRKHFWPIIMVLMLIIPIFQVATGRRTVATIQDVVVQPDGVRLVAQKKGQADIDLPFGSSIDTIRTLLGKESLLDDNLLVYASIGLSLYVDPMEGLQVIAYFGDGHALNPASVGAAWNVQGVRIDGGFFGNTLSQVQRRLKENQDIQVASEDELRFWVYGNTLRIAADHRRRVGMIAYHKGAFMALESDQSHGISDQKLT</sequence>
<reference evidence="2 3" key="1">
    <citation type="submission" date="2020-03" db="EMBL/GenBank/DDBJ databases">
        <title>Spirochaetal bacteria isolated from arthropods constitute a novel genus Entomospira genus novum within the order Spirochaetales.</title>
        <authorList>
            <person name="Grana-Miraglia L."/>
            <person name="Sikutova S."/>
            <person name="Fingerle V."/>
            <person name="Sing A."/>
            <person name="Castillo-Ramirez S."/>
            <person name="Margos G."/>
            <person name="Rudolf I."/>
        </authorList>
    </citation>
    <scope>NUCLEOTIDE SEQUENCE [LARGE SCALE GENOMIC DNA]</scope>
    <source>
        <strain evidence="2 3">BR193</strain>
    </source>
</reference>
<keyword evidence="1" id="KW-0812">Transmembrane</keyword>
<dbReference type="RefSeq" id="WP_167701017.1">
    <property type="nucleotide sequence ID" value="NZ_CP118176.1"/>
</dbReference>
<feature type="transmembrane region" description="Helical" evidence="1">
    <location>
        <begin position="20"/>
        <end position="37"/>
    </location>
</feature>
<dbReference type="EMBL" id="JAATLJ010000003">
    <property type="protein sequence ID" value="NIZ41395.1"/>
    <property type="molecule type" value="Genomic_DNA"/>
</dbReference>
<name>A0A968GBM2_9SPIO</name>
<keyword evidence="3" id="KW-1185">Reference proteome</keyword>
<protein>
    <submittedName>
        <fullName evidence="2">Uncharacterized protein</fullName>
    </submittedName>
</protein>
<dbReference type="AlphaFoldDB" id="A0A968GBM2"/>
<gene>
    <name evidence="2" type="ORF">HCT14_07735</name>
</gene>
<evidence type="ECO:0000256" key="1">
    <source>
        <dbReference type="SAM" id="Phobius"/>
    </source>
</evidence>
<evidence type="ECO:0000313" key="3">
    <source>
        <dbReference type="Proteomes" id="UP000711995"/>
    </source>
</evidence>